<evidence type="ECO:0000259" key="2">
    <source>
        <dbReference type="PROSITE" id="PS50835"/>
    </source>
</evidence>
<dbReference type="Gene3D" id="2.60.40.10">
    <property type="entry name" value="Immunoglobulins"/>
    <property type="match status" value="1"/>
</dbReference>
<dbReference type="PROSITE" id="PS50835">
    <property type="entry name" value="IG_LIKE"/>
    <property type="match status" value="1"/>
</dbReference>
<dbReference type="Pfam" id="PF07686">
    <property type="entry name" value="V-set"/>
    <property type="match status" value="1"/>
</dbReference>
<evidence type="ECO:0000313" key="4">
    <source>
        <dbReference type="Proteomes" id="UP000499080"/>
    </source>
</evidence>
<proteinExistence type="predicted"/>
<dbReference type="InterPro" id="IPR003599">
    <property type="entry name" value="Ig_sub"/>
</dbReference>
<feature type="region of interest" description="Disordered" evidence="1">
    <location>
        <begin position="1"/>
        <end position="21"/>
    </location>
</feature>
<dbReference type="InterPro" id="IPR013106">
    <property type="entry name" value="Ig_V-set"/>
</dbReference>
<evidence type="ECO:0000313" key="3">
    <source>
        <dbReference type="EMBL" id="GBM83791.1"/>
    </source>
</evidence>
<reference evidence="3 4" key="1">
    <citation type="journal article" date="2019" name="Sci. Rep.">
        <title>Orb-weaving spider Araneus ventricosus genome elucidates the spidroin gene catalogue.</title>
        <authorList>
            <person name="Kono N."/>
            <person name="Nakamura H."/>
            <person name="Ohtoshi R."/>
            <person name="Moran D.A.P."/>
            <person name="Shinohara A."/>
            <person name="Yoshida Y."/>
            <person name="Fujiwara M."/>
            <person name="Mori M."/>
            <person name="Tomita M."/>
            <person name="Arakawa K."/>
        </authorList>
    </citation>
    <scope>NUCLEOTIDE SEQUENCE [LARGE SCALE GENOMIC DNA]</scope>
</reference>
<protein>
    <recommendedName>
        <fullName evidence="2">Ig-like domain-containing protein</fullName>
    </recommendedName>
</protein>
<dbReference type="AlphaFoldDB" id="A0A4Y2J0J5"/>
<dbReference type="InterPro" id="IPR013783">
    <property type="entry name" value="Ig-like_fold"/>
</dbReference>
<accession>A0A4Y2J0J5</accession>
<evidence type="ECO:0000256" key="1">
    <source>
        <dbReference type="SAM" id="MobiDB-lite"/>
    </source>
</evidence>
<name>A0A4Y2J0J5_ARAVE</name>
<sequence length="199" mass="22319">MDCVHDSDRKRQKPTPKECNFEGEPAECTFHHDRLPQCGYLVLDGGRAELPCDVNVTTVEDDVTLILWHREDSGSPLYSVDARETTLPSAKHFPSINMSSRAYFNASGSPSVLRIDGVKKSEEGLYRCRVEYRRSRTETTDVLLTVIVPPKEAIIMDEYGQHLRGVIGPYNEGFPLGLACEGEGGQLFFISFILFGIYL</sequence>
<dbReference type="PANTHER" id="PTHR23278">
    <property type="entry name" value="SIDESTEP PROTEIN"/>
    <property type="match status" value="1"/>
</dbReference>
<comment type="caution">
    <text evidence="3">The sequence shown here is derived from an EMBL/GenBank/DDBJ whole genome shotgun (WGS) entry which is preliminary data.</text>
</comment>
<keyword evidence="4" id="KW-1185">Reference proteome</keyword>
<dbReference type="PANTHER" id="PTHR23278:SF19">
    <property type="entry name" value="OBSCURIN"/>
    <property type="match status" value="1"/>
</dbReference>
<organism evidence="3 4">
    <name type="scientific">Araneus ventricosus</name>
    <name type="common">Orbweaver spider</name>
    <name type="synonym">Epeira ventricosa</name>
    <dbReference type="NCBI Taxonomy" id="182803"/>
    <lineage>
        <taxon>Eukaryota</taxon>
        <taxon>Metazoa</taxon>
        <taxon>Ecdysozoa</taxon>
        <taxon>Arthropoda</taxon>
        <taxon>Chelicerata</taxon>
        <taxon>Arachnida</taxon>
        <taxon>Araneae</taxon>
        <taxon>Araneomorphae</taxon>
        <taxon>Entelegynae</taxon>
        <taxon>Araneoidea</taxon>
        <taxon>Araneidae</taxon>
        <taxon>Araneus</taxon>
    </lineage>
</organism>
<dbReference type="EMBL" id="BGPR01003109">
    <property type="protein sequence ID" value="GBM83791.1"/>
    <property type="molecule type" value="Genomic_DNA"/>
</dbReference>
<dbReference type="Proteomes" id="UP000499080">
    <property type="component" value="Unassembled WGS sequence"/>
</dbReference>
<dbReference type="InterPro" id="IPR036179">
    <property type="entry name" value="Ig-like_dom_sf"/>
</dbReference>
<dbReference type="SUPFAM" id="SSF48726">
    <property type="entry name" value="Immunoglobulin"/>
    <property type="match status" value="1"/>
</dbReference>
<dbReference type="SMART" id="SM00409">
    <property type="entry name" value="IG"/>
    <property type="match status" value="1"/>
</dbReference>
<feature type="compositionally biased region" description="Basic and acidic residues" evidence="1">
    <location>
        <begin position="1"/>
        <end position="20"/>
    </location>
</feature>
<dbReference type="InterPro" id="IPR007110">
    <property type="entry name" value="Ig-like_dom"/>
</dbReference>
<dbReference type="OrthoDB" id="10006996at2759"/>
<feature type="domain" description="Ig-like" evidence="2">
    <location>
        <begin position="25"/>
        <end position="145"/>
    </location>
</feature>
<gene>
    <name evidence="3" type="ORF">AVEN_248267_1</name>
</gene>